<keyword evidence="3 7" id="KW-0489">Methyltransferase</keyword>
<keyword evidence="4" id="KW-0808">Transferase</keyword>
<dbReference type="GO" id="GO:0009307">
    <property type="term" value="P:DNA restriction-modification system"/>
    <property type="evidence" value="ECO:0007669"/>
    <property type="project" value="InterPro"/>
</dbReference>
<dbReference type="PANTHER" id="PTHR30481:SF4">
    <property type="entry name" value="SITE-SPECIFIC DNA-METHYLTRANSFERASE (ADENINE-SPECIFIC)"/>
    <property type="match status" value="1"/>
</dbReference>
<comment type="similarity">
    <text evidence="1">Belongs to the N(4)/N(6)-methyltransferase family.</text>
</comment>
<evidence type="ECO:0000313" key="7">
    <source>
        <dbReference type="EMBL" id="MBA1373219.1"/>
    </source>
</evidence>
<comment type="catalytic activity">
    <reaction evidence="6">
        <text>a 2'-deoxyadenosine in DNA + S-adenosyl-L-methionine = an N(6)-methyl-2'-deoxyadenosine in DNA + S-adenosyl-L-homocysteine + H(+)</text>
        <dbReference type="Rhea" id="RHEA:15197"/>
        <dbReference type="Rhea" id="RHEA-COMP:12418"/>
        <dbReference type="Rhea" id="RHEA-COMP:12419"/>
        <dbReference type="ChEBI" id="CHEBI:15378"/>
        <dbReference type="ChEBI" id="CHEBI:57856"/>
        <dbReference type="ChEBI" id="CHEBI:59789"/>
        <dbReference type="ChEBI" id="CHEBI:90615"/>
        <dbReference type="ChEBI" id="CHEBI:90616"/>
        <dbReference type="EC" id="2.1.1.72"/>
    </reaction>
</comment>
<evidence type="ECO:0000256" key="6">
    <source>
        <dbReference type="ARBA" id="ARBA00047942"/>
    </source>
</evidence>
<gene>
    <name evidence="7" type="ORF">FG486_02620</name>
</gene>
<keyword evidence="8" id="KW-1185">Reference proteome</keyword>
<reference evidence="7 8" key="1">
    <citation type="journal article" date="1994" name="Int. J. Syst. Bacteriol.">
        <title>Phylogenetic positions of novel aerobic, bacteriochlorophyll a-containing bacteria and description of Roseococcus thiosulfatophilus gen. nov., sp. nov., Erythromicrobium ramosum gen. nov., sp. nov., and Erythrobacter litoralis sp. nov.</title>
        <authorList>
            <person name="Yurkov V."/>
            <person name="Stackebrandt E."/>
            <person name="Holmes A."/>
            <person name="Fuerst J.A."/>
            <person name="Hugenholtz P."/>
            <person name="Golecki J."/>
            <person name="Gad'on N."/>
            <person name="Gorlenko V.M."/>
            <person name="Kompantseva E.I."/>
            <person name="Drews G."/>
        </authorList>
    </citation>
    <scope>NUCLEOTIDE SEQUENCE [LARGE SCALE GENOMIC DNA]</scope>
    <source>
        <strain evidence="7 8">KR-99</strain>
    </source>
</reference>
<dbReference type="Gene3D" id="3.40.50.150">
    <property type="entry name" value="Vaccinia Virus protein VP39"/>
    <property type="match status" value="1"/>
</dbReference>
<dbReference type="AlphaFoldDB" id="A0A7V8RB57"/>
<dbReference type="GO" id="GO:0009007">
    <property type="term" value="F:site-specific DNA-methyltransferase (adenine-specific) activity"/>
    <property type="evidence" value="ECO:0007669"/>
    <property type="project" value="UniProtKB-EC"/>
</dbReference>
<dbReference type="InterPro" id="IPR012327">
    <property type="entry name" value="MeTrfase_D12"/>
</dbReference>
<dbReference type="GO" id="GO:0006298">
    <property type="term" value="P:mismatch repair"/>
    <property type="evidence" value="ECO:0007669"/>
    <property type="project" value="TreeGrafter"/>
</dbReference>
<organism evidence="7 8">
    <name type="scientific">Sphingomonas ursincola</name>
    <dbReference type="NCBI Taxonomy" id="56361"/>
    <lineage>
        <taxon>Bacteria</taxon>
        <taxon>Pseudomonadati</taxon>
        <taxon>Pseudomonadota</taxon>
        <taxon>Alphaproteobacteria</taxon>
        <taxon>Sphingomonadales</taxon>
        <taxon>Sphingomonadaceae</taxon>
        <taxon>Sphingomonas</taxon>
    </lineage>
</organism>
<dbReference type="PANTHER" id="PTHR30481">
    <property type="entry name" value="DNA ADENINE METHYLASE"/>
    <property type="match status" value="1"/>
</dbReference>
<accession>A0A7V8RB57</accession>
<dbReference type="GO" id="GO:1904047">
    <property type="term" value="F:S-adenosyl-L-methionine binding"/>
    <property type="evidence" value="ECO:0007669"/>
    <property type="project" value="TreeGrafter"/>
</dbReference>
<dbReference type="GO" id="GO:0043565">
    <property type="term" value="F:sequence-specific DNA binding"/>
    <property type="evidence" value="ECO:0007669"/>
    <property type="project" value="TreeGrafter"/>
</dbReference>
<dbReference type="Proteomes" id="UP000589292">
    <property type="component" value="Unassembled WGS sequence"/>
</dbReference>
<protein>
    <recommendedName>
        <fullName evidence="2">site-specific DNA-methyltransferase (adenine-specific)</fullName>
        <ecNumber evidence="2">2.1.1.72</ecNumber>
    </recommendedName>
</protein>
<evidence type="ECO:0000256" key="4">
    <source>
        <dbReference type="ARBA" id="ARBA00022679"/>
    </source>
</evidence>
<dbReference type="SUPFAM" id="SSF53335">
    <property type="entry name" value="S-adenosyl-L-methionine-dependent methyltransferases"/>
    <property type="match status" value="1"/>
</dbReference>
<name>A0A7V8RB57_9SPHN</name>
<evidence type="ECO:0000256" key="2">
    <source>
        <dbReference type="ARBA" id="ARBA00011900"/>
    </source>
</evidence>
<dbReference type="InterPro" id="IPR023095">
    <property type="entry name" value="Ade_MeTrfase_dom_2"/>
</dbReference>
<sequence>MESSLSSVQPVSPVAPYIGGKRKLAKRLCAMIDQVDHQTYAEPFVGMGGVFFRRSHRPPCEAINDWSREVHNFFRVLQVHYLAFLEMMRFQITSRAEFERLVLEKPETLTDMQRAARFLYLQRTSFGGKVVGRNFGVSLGRGGHFDVTKLQPLLEAVHERLSAVVIERMRWADFIRRYDRPGTLFYLDPPAIVRLRWKGGQKVWASKSSIMVDSGMPMPRL</sequence>
<dbReference type="Pfam" id="PF02086">
    <property type="entry name" value="MethyltransfD12"/>
    <property type="match status" value="1"/>
</dbReference>
<dbReference type="PRINTS" id="PR00505">
    <property type="entry name" value="D12N6MTFRASE"/>
</dbReference>
<dbReference type="GO" id="GO:0032259">
    <property type="term" value="P:methylation"/>
    <property type="evidence" value="ECO:0007669"/>
    <property type="project" value="UniProtKB-KW"/>
</dbReference>
<dbReference type="RefSeq" id="WP_181266331.1">
    <property type="nucleotide sequence ID" value="NZ_BAAAGB010000002.1"/>
</dbReference>
<dbReference type="InterPro" id="IPR029063">
    <property type="entry name" value="SAM-dependent_MTases_sf"/>
</dbReference>
<evidence type="ECO:0000256" key="3">
    <source>
        <dbReference type="ARBA" id="ARBA00022603"/>
    </source>
</evidence>
<dbReference type="EC" id="2.1.1.72" evidence="2"/>
<proteinExistence type="inferred from homology"/>
<evidence type="ECO:0000313" key="8">
    <source>
        <dbReference type="Proteomes" id="UP000589292"/>
    </source>
</evidence>
<keyword evidence="5" id="KW-0949">S-adenosyl-L-methionine</keyword>
<evidence type="ECO:0000256" key="1">
    <source>
        <dbReference type="ARBA" id="ARBA00006594"/>
    </source>
</evidence>
<evidence type="ECO:0000256" key="5">
    <source>
        <dbReference type="ARBA" id="ARBA00022691"/>
    </source>
</evidence>
<dbReference type="EMBL" id="VDES01000001">
    <property type="protein sequence ID" value="MBA1373219.1"/>
    <property type="molecule type" value="Genomic_DNA"/>
</dbReference>
<dbReference type="Gene3D" id="1.10.1020.10">
    <property type="entry name" value="Adenine-specific Methyltransferase, Domain 2"/>
    <property type="match status" value="1"/>
</dbReference>
<comment type="caution">
    <text evidence="7">The sequence shown here is derived from an EMBL/GenBank/DDBJ whole genome shotgun (WGS) entry which is preliminary data.</text>
</comment>